<reference evidence="2 3" key="1">
    <citation type="submission" date="2023-11" db="EMBL/GenBank/DDBJ databases">
        <title>Halocaridina rubra genome assembly.</title>
        <authorList>
            <person name="Smith C."/>
        </authorList>
    </citation>
    <scope>NUCLEOTIDE SEQUENCE [LARGE SCALE GENOMIC DNA]</scope>
    <source>
        <strain evidence="2">EP-1</strain>
        <tissue evidence="2">Whole</tissue>
    </source>
</reference>
<evidence type="ECO:0000256" key="1">
    <source>
        <dbReference type="SAM" id="SignalP"/>
    </source>
</evidence>
<evidence type="ECO:0000313" key="3">
    <source>
        <dbReference type="Proteomes" id="UP001381693"/>
    </source>
</evidence>
<dbReference type="Proteomes" id="UP001381693">
    <property type="component" value="Unassembled WGS sequence"/>
</dbReference>
<dbReference type="AlphaFoldDB" id="A0AAN8WYE6"/>
<protein>
    <submittedName>
        <fullName evidence="2">Uncharacterized protein</fullName>
    </submittedName>
</protein>
<dbReference type="EMBL" id="JAXCGZ010017145">
    <property type="protein sequence ID" value="KAK7068719.1"/>
    <property type="molecule type" value="Genomic_DNA"/>
</dbReference>
<feature type="signal peptide" evidence="1">
    <location>
        <begin position="1"/>
        <end position="24"/>
    </location>
</feature>
<proteinExistence type="predicted"/>
<keyword evidence="3" id="KW-1185">Reference proteome</keyword>
<sequence length="141" mass="15854">MNTMKTLFIFILQTCLLKGSLVSASNMPAELAMMVQQANIDGTCVKPVPITDDVYYAIKDGPFPGDTCGELPCKLQYEDWWCALCAAVWPYCLNTPMKNSSFCEWCNFQGCMIPTIPGNTSEDYPDYFEIDYLNGPFQDPK</sequence>
<gene>
    <name evidence="2" type="ORF">SK128_010639</name>
</gene>
<evidence type="ECO:0000313" key="2">
    <source>
        <dbReference type="EMBL" id="KAK7068719.1"/>
    </source>
</evidence>
<keyword evidence="1" id="KW-0732">Signal</keyword>
<feature type="chain" id="PRO_5042828323" evidence="1">
    <location>
        <begin position="25"/>
        <end position="141"/>
    </location>
</feature>
<comment type="caution">
    <text evidence="2">The sequence shown here is derived from an EMBL/GenBank/DDBJ whole genome shotgun (WGS) entry which is preliminary data.</text>
</comment>
<name>A0AAN8WYE6_HALRR</name>
<accession>A0AAN8WYE6</accession>
<organism evidence="2 3">
    <name type="scientific">Halocaridina rubra</name>
    <name type="common">Hawaiian red shrimp</name>
    <dbReference type="NCBI Taxonomy" id="373956"/>
    <lineage>
        <taxon>Eukaryota</taxon>
        <taxon>Metazoa</taxon>
        <taxon>Ecdysozoa</taxon>
        <taxon>Arthropoda</taxon>
        <taxon>Crustacea</taxon>
        <taxon>Multicrustacea</taxon>
        <taxon>Malacostraca</taxon>
        <taxon>Eumalacostraca</taxon>
        <taxon>Eucarida</taxon>
        <taxon>Decapoda</taxon>
        <taxon>Pleocyemata</taxon>
        <taxon>Caridea</taxon>
        <taxon>Atyoidea</taxon>
        <taxon>Atyidae</taxon>
        <taxon>Halocaridina</taxon>
    </lineage>
</organism>